<dbReference type="Pfam" id="PF05699">
    <property type="entry name" value="Dimer_Tnp_hAT"/>
    <property type="match status" value="1"/>
</dbReference>
<dbReference type="GO" id="GO:0046983">
    <property type="term" value="F:protein dimerization activity"/>
    <property type="evidence" value="ECO:0007669"/>
    <property type="project" value="InterPro"/>
</dbReference>
<dbReference type="EnsemblPlants" id="HORVU.MOREX.r3.7HG0731500.1">
    <property type="protein sequence ID" value="HORVU.MOREX.r3.7HG0731500.1"/>
    <property type="gene ID" value="HORVU.MOREX.r3.7HG0731500"/>
</dbReference>
<dbReference type="AlphaFoldDB" id="A0A8I6ZE84"/>
<accession>A0A8I6ZE84</accession>
<dbReference type="Proteomes" id="UP000011116">
    <property type="component" value="Chromosome 7H"/>
</dbReference>
<proteinExistence type="predicted"/>
<organism evidence="2 3">
    <name type="scientific">Hordeum vulgare subsp. vulgare</name>
    <name type="common">Domesticated barley</name>
    <dbReference type="NCBI Taxonomy" id="112509"/>
    <lineage>
        <taxon>Eukaryota</taxon>
        <taxon>Viridiplantae</taxon>
        <taxon>Streptophyta</taxon>
        <taxon>Embryophyta</taxon>
        <taxon>Tracheophyta</taxon>
        <taxon>Spermatophyta</taxon>
        <taxon>Magnoliopsida</taxon>
        <taxon>Liliopsida</taxon>
        <taxon>Poales</taxon>
        <taxon>Poaceae</taxon>
        <taxon>BOP clade</taxon>
        <taxon>Pooideae</taxon>
        <taxon>Triticodae</taxon>
        <taxon>Triticeae</taxon>
        <taxon>Hordeinae</taxon>
        <taxon>Hordeum</taxon>
    </lineage>
</organism>
<reference evidence="2" key="2">
    <citation type="submission" date="2020-10" db="EMBL/GenBank/DDBJ databases">
        <authorList>
            <person name="Scholz U."/>
            <person name="Mascher M."/>
            <person name="Fiebig A."/>
        </authorList>
    </citation>
    <scope>NUCLEOTIDE SEQUENCE [LARGE SCALE GENOMIC DNA]</scope>
    <source>
        <strain evidence="2">cv. Morex</strain>
    </source>
</reference>
<keyword evidence="3" id="KW-1185">Reference proteome</keyword>
<name>A0A8I6ZE84_HORVV</name>
<dbReference type="Gramene" id="HORVU.MOREX.r3.7HG0731500.1">
    <property type="protein sequence ID" value="HORVU.MOREX.r3.7HG0731500.1"/>
    <property type="gene ID" value="HORVU.MOREX.r3.7HG0731500"/>
</dbReference>
<sequence>MSSTTLKSLDHSELKESCTKFASSFSSSGSSDVDLNDLISELTVMQSTLSDRAMSAMEIFEFVREADCYFNISIAYRTPFTMPVTVASDERSFSKLKLLKNYLRYTI</sequence>
<evidence type="ECO:0000313" key="3">
    <source>
        <dbReference type="Proteomes" id="UP000011116"/>
    </source>
</evidence>
<reference evidence="2" key="3">
    <citation type="submission" date="2022-01" db="UniProtKB">
        <authorList>
            <consortium name="EnsemblPlants"/>
        </authorList>
    </citation>
    <scope>IDENTIFICATION</scope>
    <source>
        <strain evidence="2">subsp. vulgare</strain>
    </source>
</reference>
<feature type="domain" description="HAT C-terminal dimerisation" evidence="1">
    <location>
        <begin position="34"/>
        <end position="106"/>
    </location>
</feature>
<dbReference type="Gramene" id="HORVU.MOREX.r2.7HG0606960.1">
    <property type="protein sequence ID" value="HORVU.MOREX.r2.7HG0606960.1"/>
    <property type="gene ID" value="HORVU.MOREX.r2.7HG0606960"/>
</dbReference>
<dbReference type="InterPro" id="IPR008906">
    <property type="entry name" value="HATC_C_dom"/>
</dbReference>
<protein>
    <recommendedName>
        <fullName evidence="1">HAT C-terminal dimerisation domain-containing protein</fullName>
    </recommendedName>
</protein>
<evidence type="ECO:0000259" key="1">
    <source>
        <dbReference type="Pfam" id="PF05699"/>
    </source>
</evidence>
<evidence type="ECO:0000313" key="2">
    <source>
        <dbReference type="EnsemblPlants" id="HORVU.MOREX.r3.7HG0731500.1"/>
    </source>
</evidence>
<reference evidence="3" key="1">
    <citation type="journal article" date="2012" name="Nature">
        <title>A physical, genetic and functional sequence assembly of the barley genome.</title>
        <authorList>
            <consortium name="The International Barley Genome Sequencing Consortium"/>
            <person name="Mayer K.F."/>
            <person name="Waugh R."/>
            <person name="Brown J.W."/>
            <person name="Schulman A."/>
            <person name="Langridge P."/>
            <person name="Platzer M."/>
            <person name="Fincher G.B."/>
            <person name="Muehlbauer G.J."/>
            <person name="Sato K."/>
            <person name="Close T.J."/>
            <person name="Wise R.P."/>
            <person name="Stein N."/>
        </authorList>
    </citation>
    <scope>NUCLEOTIDE SEQUENCE [LARGE SCALE GENOMIC DNA]</scope>
    <source>
        <strain evidence="3">cv. Morex</strain>
    </source>
</reference>